<comment type="cofactor">
    <cofactor evidence="9">
        <name>Mg(2+)</name>
        <dbReference type="ChEBI" id="CHEBI:18420"/>
    </cofactor>
    <cofactor evidence="9">
        <name>Mn(2+)</name>
        <dbReference type="ChEBI" id="CHEBI:29035"/>
    </cofactor>
</comment>
<dbReference type="PANTHER" id="PTHR30525">
    <property type="entry name" value="1-DEOXY-D-XYLULOSE 5-PHOSPHATE REDUCTOISOMERASE"/>
    <property type="match status" value="1"/>
</dbReference>
<feature type="binding site" evidence="9">
    <location>
        <position position="124"/>
    </location>
    <ligand>
        <name>NADPH</name>
        <dbReference type="ChEBI" id="CHEBI:57783"/>
    </ligand>
</feature>
<dbReference type="InterPro" id="IPR013644">
    <property type="entry name" value="DXP_reductoisomerase_C"/>
</dbReference>
<dbReference type="InterPro" id="IPR003821">
    <property type="entry name" value="DXP_reductoisomerase"/>
</dbReference>
<dbReference type="EMBL" id="CP015994">
    <property type="protein sequence ID" value="ASI47731.1"/>
    <property type="molecule type" value="Genomic_DNA"/>
</dbReference>
<keyword evidence="5 9" id="KW-0560">Oxidoreductase</keyword>
<reference evidence="13 14" key="2">
    <citation type="journal article" date="2019" name="BMC Genomics">
        <title>The Anaplasma ovis genome reveals a high proportion of pseudogenes.</title>
        <authorList>
            <person name="Liu Z."/>
            <person name="Peasley A.M."/>
            <person name="Yang J."/>
            <person name="Li Y."/>
            <person name="Guan G."/>
            <person name="Luo J."/>
            <person name="Yin H."/>
            <person name="Brayton K.A."/>
        </authorList>
    </citation>
    <scope>NUCLEOTIDE SEQUENCE [LARGE SCALE GENOMIC DNA]</scope>
    <source>
        <strain evidence="13 14">Haibei</strain>
    </source>
</reference>
<evidence type="ECO:0000256" key="6">
    <source>
        <dbReference type="ARBA" id="ARBA00023211"/>
    </source>
</evidence>
<dbReference type="Gene3D" id="1.10.1740.10">
    <property type="match status" value="1"/>
</dbReference>
<dbReference type="InterPro" id="IPR026877">
    <property type="entry name" value="DXPR_C"/>
</dbReference>
<dbReference type="PANTHER" id="PTHR30525:SF0">
    <property type="entry name" value="1-DEOXY-D-XYLULOSE 5-PHOSPHATE REDUCTOISOMERASE, CHLOROPLASTIC"/>
    <property type="match status" value="1"/>
</dbReference>
<feature type="binding site" evidence="9">
    <location>
        <position position="151"/>
    </location>
    <ligand>
        <name>1-deoxy-D-xylulose 5-phosphate</name>
        <dbReference type="ChEBI" id="CHEBI:57792"/>
    </ligand>
</feature>
<gene>
    <name evidence="9 13" type="primary">dxr</name>
    <name evidence="13" type="ORF">AOV_02620</name>
</gene>
<feature type="binding site" evidence="9">
    <location>
        <position position="219"/>
    </location>
    <ligand>
        <name>Mn(2+)</name>
        <dbReference type="ChEBI" id="CHEBI:29035"/>
    </ligand>
</feature>
<feature type="binding site" evidence="9">
    <location>
        <position position="210"/>
    </location>
    <ligand>
        <name>1-deoxy-D-xylulose 5-phosphate</name>
        <dbReference type="ChEBI" id="CHEBI:57792"/>
    </ligand>
</feature>
<evidence type="ECO:0000256" key="2">
    <source>
        <dbReference type="ARBA" id="ARBA00006825"/>
    </source>
</evidence>
<dbReference type="SUPFAM" id="SSF51735">
    <property type="entry name" value="NAD(P)-binding Rossmann-fold domains"/>
    <property type="match status" value="1"/>
</dbReference>
<proteinExistence type="inferred from homology"/>
<dbReference type="OrthoDB" id="9806546at2"/>
<dbReference type="GO" id="GO:0030604">
    <property type="term" value="F:1-deoxy-D-xylulose-5-phosphate reductoisomerase activity"/>
    <property type="evidence" value="ECO:0007669"/>
    <property type="project" value="UniProtKB-UniRule"/>
</dbReference>
<feature type="binding site" evidence="9">
    <location>
        <position position="126"/>
    </location>
    <ligand>
        <name>NADPH</name>
        <dbReference type="ChEBI" id="CHEBI:57783"/>
    </ligand>
</feature>
<evidence type="ECO:0000259" key="12">
    <source>
        <dbReference type="Pfam" id="PF13288"/>
    </source>
</evidence>
<evidence type="ECO:0000259" key="10">
    <source>
        <dbReference type="Pfam" id="PF02670"/>
    </source>
</evidence>
<feature type="binding site" evidence="9">
    <location>
        <position position="15"/>
    </location>
    <ligand>
        <name>NADPH</name>
        <dbReference type="ChEBI" id="CHEBI:57783"/>
    </ligand>
</feature>
<name>A0A2Z2LBR3_9RICK</name>
<feature type="domain" description="1-deoxy-D-xylulose 5-phosphate reductoisomerase C-terminal" evidence="11">
    <location>
        <begin position="146"/>
        <end position="227"/>
    </location>
</feature>
<feature type="binding site" evidence="9">
    <location>
        <position position="219"/>
    </location>
    <ligand>
        <name>1-deoxy-D-xylulose 5-phosphate</name>
        <dbReference type="ChEBI" id="CHEBI:57792"/>
    </ligand>
</feature>
<dbReference type="NCBIfam" id="TIGR00243">
    <property type="entry name" value="Dxr"/>
    <property type="match status" value="1"/>
</dbReference>
<dbReference type="AlphaFoldDB" id="A0A2Z2LBR3"/>
<dbReference type="InterPro" id="IPR013512">
    <property type="entry name" value="DXP_reductoisomerase_N"/>
</dbReference>
<dbReference type="Pfam" id="PF13288">
    <property type="entry name" value="DXPR_C"/>
    <property type="match status" value="1"/>
</dbReference>
<feature type="domain" description="1-deoxy-D-xylulose 5-phosphate reductoisomerase N-terminal" evidence="10">
    <location>
        <begin position="6"/>
        <end position="132"/>
    </location>
</feature>
<comment type="similarity">
    <text evidence="2 9">Belongs to the DXR family.</text>
</comment>
<keyword evidence="7 9" id="KW-0414">Isoprene biosynthesis</keyword>
<dbReference type="Gene3D" id="3.40.50.720">
    <property type="entry name" value="NAD(P)-binding Rossmann-like Domain"/>
    <property type="match status" value="1"/>
</dbReference>
<dbReference type="RefSeq" id="WP_075139021.1">
    <property type="nucleotide sequence ID" value="NZ_CP015994.1"/>
</dbReference>
<comment type="catalytic activity">
    <reaction evidence="8">
        <text>2-C-methyl-D-erythritol 4-phosphate + NADP(+) = 1-deoxy-D-xylulose 5-phosphate + NADPH + H(+)</text>
        <dbReference type="Rhea" id="RHEA:13717"/>
        <dbReference type="ChEBI" id="CHEBI:15378"/>
        <dbReference type="ChEBI" id="CHEBI:57783"/>
        <dbReference type="ChEBI" id="CHEBI:57792"/>
        <dbReference type="ChEBI" id="CHEBI:58262"/>
        <dbReference type="ChEBI" id="CHEBI:58349"/>
        <dbReference type="EC" id="1.1.1.267"/>
    </reaction>
    <physiologicalReaction direction="right-to-left" evidence="8">
        <dbReference type="Rhea" id="RHEA:13719"/>
    </physiologicalReaction>
</comment>
<protein>
    <recommendedName>
        <fullName evidence="9">1-deoxy-D-xylulose 5-phosphate reductoisomerase</fullName>
        <shortName evidence="9">DXP reductoisomerase</shortName>
        <ecNumber evidence="9">1.1.1.267</ecNumber>
    </recommendedName>
    <alternativeName>
        <fullName evidence="9">1-deoxyxylulose-5-phosphate reductoisomerase</fullName>
    </alternativeName>
    <alternativeName>
        <fullName evidence="9">2-C-methyl-D-erythritol 4-phosphate synthase</fullName>
    </alternativeName>
</protein>
<keyword evidence="9" id="KW-0460">Magnesium</keyword>
<accession>A0A2Z2LBR3</accession>
<feature type="domain" description="DXP reductoisomerase C-terminal" evidence="12">
    <location>
        <begin position="259"/>
        <end position="376"/>
    </location>
</feature>
<feature type="binding site" evidence="9">
    <location>
        <position position="125"/>
    </location>
    <ligand>
        <name>1-deoxy-D-xylulose 5-phosphate</name>
        <dbReference type="ChEBI" id="CHEBI:57792"/>
    </ligand>
</feature>
<comment type="caution">
    <text evidence="9">Lacks conserved residue(s) required for the propagation of feature annotation.</text>
</comment>
<keyword evidence="6 9" id="KW-0464">Manganese</keyword>
<dbReference type="HAMAP" id="MF_00183">
    <property type="entry name" value="DXP_reductoisom"/>
    <property type="match status" value="1"/>
</dbReference>
<dbReference type="Pfam" id="PF08436">
    <property type="entry name" value="DXP_redisom_C"/>
    <property type="match status" value="1"/>
</dbReference>
<dbReference type="EC" id="1.1.1.267" evidence="9"/>
<feature type="binding site" evidence="9">
    <location>
        <position position="203"/>
    </location>
    <ligand>
        <name>NADPH</name>
        <dbReference type="ChEBI" id="CHEBI:57783"/>
    </ligand>
</feature>
<dbReference type="GO" id="GO:0070402">
    <property type="term" value="F:NADPH binding"/>
    <property type="evidence" value="ECO:0007669"/>
    <property type="project" value="InterPro"/>
</dbReference>
<dbReference type="GO" id="GO:0051484">
    <property type="term" value="P:isopentenyl diphosphate biosynthetic process, methylerythritol 4-phosphate pathway involved in terpenoid biosynthetic process"/>
    <property type="evidence" value="ECO:0007669"/>
    <property type="project" value="TreeGrafter"/>
</dbReference>
<comment type="pathway">
    <text evidence="1 9">Isoprenoid biosynthesis; isopentenyl diphosphate biosynthesis via DXP pathway; isopentenyl diphosphate from 1-deoxy-D-xylulose 5-phosphate: step 1/6.</text>
</comment>
<dbReference type="GO" id="GO:0030145">
    <property type="term" value="F:manganese ion binding"/>
    <property type="evidence" value="ECO:0007669"/>
    <property type="project" value="TreeGrafter"/>
</dbReference>
<feature type="binding site" evidence="9">
    <location>
        <position position="150"/>
    </location>
    <ligand>
        <name>Mn(2+)</name>
        <dbReference type="ChEBI" id="CHEBI:29035"/>
    </ligand>
</feature>
<dbReference type="InterPro" id="IPR036169">
    <property type="entry name" value="DXPR_C_sf"/>
</dbReference>
<keyword evidence="14" id="KW-1185">Reference proteome</keyword>
<feature type="binding site" evidence="9">
    <location>
        <position position="197"/>
    </location>
    <ligand>
        <name>1-deoxy-D-xylulose 5-phosphate</name>
        <dbReference type="ChEBI" id="CHEBI:57792"/>
    </ligand>
</feature>
<dbReference type="SUPFAM" id="SSF69055">
    <property type="entry name" value="1-deoxy-D-xylulose-5-phosphate reductoisomerase, C-terminal domain"/>
    <property type="match status" value="1"/>
</dbReference>
<dbReference type="Pfam" id="PF02670">
    <property type="entry name" value="DXP_reductoisom"/>
    <property type="match status" value="1"/>
</dbReference>
<dbReference type="SUPFAM" id="SSF55347">
    <property type="entry name" value="Glyceraldehyde-3-phosphate dehydrogenase-like, C-terminal domain"/>
    <property type="match status" value="1"/>
</dbReference>
<keyword evidence="13" id="KW-0413">Isomerase</keyword>
<comment type="function">
    <text evidence="9">Catalyzes the NADPH-dependent rearrangement and reduction of 1-deoxy-D-xylulose-5-phosphate (DXP) to 2-C-methyl-D-erythritol 4-phosphate (MEP).</text>
</comment>
<feature type="binding site" evidence="9">
    <location>
        <position position="215"/>
    </location>
    <ligand>
        <name>1-deoxy-D-xylulose 5-phosphate</name>
        <dbReference type="ChEBI" id="CHEBI:57792"/>
    </ligand>
</feature>
<dbReference type="KEGG" id="aoh:AOV_02620"/>
<keyword evidence="4 9" id="KW-0521">NADP</keyword>
<evidence type="ECO:0000256" key="9">
    <source>
        <dbReference type="HAMAP-Rule" id="MF_00183"/>
    </source>
</evidence>
<dbReference type="InterPro" id="IPR036291">
    <property type="entry name" value="NAD(P)-bd_dom_sf"/>
</dbReference>
<feature type="binding site" evidence="9">
    <location>
        <position position="152"/>
    </location>
    <ligand>
        <name>Mn(2+)</name>
        <dbReference type="ChEBI" id="CHEBI:29035"/>
    </ligand>
</feature>
<evidence type="ECO:0000256" key="7">
    <source>
        <dbReference type="ARBA" id="ARBA00023229"/>
    </source>
</evidence>
<feature type="binding site" evidence="9">
    <location>
        <position position="152"/>
    </location>
    <ligand>
        <name>1-deoxy-D-xylulose 5-phosphate</name>
        <dbReference type="ChEBI" id="CHEBI:57792"/>
    </ligand>
</feature>
<feature type="binding site" evidence="9">
    <location>
        <position position="13"/>
    </location>
    <ligand>
        <name>NADPH</name>
        <dbReference type="ChEBI" id="CHEBI:57783"/>
    </ligand>
</feature>
<evidence type="ECO:0000259" key="11">
    <source>
        <dbReference type="Pfam" id="PF08436"/>
    </source>
</evidence>
<dbReference type="GO" id="GO:0016853">
    <property type="term" value="F:isomerase activity"/>
    <property type="evidence" value="ECO:0007669"/>
    <property type="project" value="UniProtKB-KW"/>
</dbReference>
<keyword evidence="3 9" id="KW-0479">Metal-binding</keyword>
<feature type="binding site" evidence="9">
    <location>
        <position position="38"/>
    </location>
    <ligand>
        <name>NADPH</name>
        <dbReference type="ChEBI" id="CHEBI:57783"/>
    </ligand>
</feature>
<feature type="binding site" evidence="9">
    <location>
        <position position="12"/>
    </location>
    <ligand>
        <name>NADPH</name>
        <dbReference type="ChEBI" id="CHEBI:57783"/>
    </ligand>
</feature>
<evidence type="ECO:0000256" key="8">
    <source>
        <dbReference type="ARBA" id="ARBA00048543"/>
    </source>
</evidence>
<reference evidence="14" key="1">
    <citation type="submission" date="2018-06" db="EMBL/GenBank/DDBJ databases">
        <title>The Anaplasma ovis genome reveals a high proportion of pseudogenes.</title>
        <authorList>
            <person name="Liu Z."/>
            <person name="Peasley A.M."/>
            <person name="Yang J."/>
            <person name="Li Y."/>
            <person name="Guan G."/>
            <person name="Luo J."/>
            <person name="Yin H."/>
            <person name="Brayton K.A."/>
        </authorList>
    </citation>
    <scope>NUCLEOTIDE SEQUENCE [LARGE SCALE GENOMIC DNA]</scope>
    <source>
        <strain evidence="14">Haibei</strain>
    </source>
</reference>
<evidence type="ECO:0000256" key="1">
    <source>
        <dbReference type="ARBA" id="ARBA00005094"/>
    </source>
</evidence>
<sequence length="393" mass="42495">MGRKRVSVFGSTGCIGQKAVQILRDNPDDFEVVALVAGQDAHLLASQARLLGSDMAVIAEDDAYGTLRELLCDTDVEVGAGTTGVMDAASQSVDSAVMAITGIAALHPVIRLIESGVKSIALANKESVVCGGDLLVNASKQMGVNIVPIDSEHNAVFQILAHDRCVDRVTLTASGGPFLRWTREQMQTVTPNDALMHPVWKMGRKISVDSATMVNKALEVIEAHYLFSLDPDKIDVIVHPESVVHAVAAYPNGTSISLMSIPDMSIPTLHALYWPQRATVCSSTLDLASYGRLTFMEPDLERFPALNFGFEALCSSKPRAAGIMLNAANEVAVEAFLNSEIAFLDITNIIMNAMDKLAYCEVNSISEVSEYDLICRTRVREIIDTLKVSELIQ</sequence>
<evidence type="ECO:0000313" key="14">
    <source>
        <dbReference type="Proteomes" id="UP000259762"/>
    </source>
</evidence>
<evidence type="ECO:0000313" key="13">
    <source>
        <dbReference type="EMBL" id="ASI47731.1"/>
    </source>
</evidence>
<dbReference type="Proteomes" id="UP000259762">
    <property type="component" value="Chromosome"/>
</dbReference>
<evidence type="ECO:0000256" key="5">
    <source>
        <dbReference type="ARBA" id="ARBA00023002"/>
    </source>
</evidence>
<evidence type="ECO:0000256" key="4">
    <source>
        <dbReference type="ARBA" id="ARBA00022857"/>
    </source>
</evidence>
<feature type="binding site" evidence="9">
    <location>
        <position position="216"/>
    </location>
    <ligand>
        <name>1-deoxy-D-xylulose 5-phosphate</name>
        <dbReference type="ChEBI" id="CHEBI:57792"/>
    </ligand>
</feature>
<feature type="binding site" evidence="9">
    <location>
        <position position="174"/>
    </location>
    <ligand>
        <name>1-deoxy-D-xylulose 5-phosphate</name>
        <dbReference type="ChEBI" id="CHEBI:57792"/>
    </ligand>
</feature>
<dbReference type="UniPathway" id="UPA00056">
    <property type="reaction ID" value="UER00092"/>
</dbReference>
<organism evidence="13 14">
    <name type="scientific">Anaplasma ovis str. Haibei</name>
    <dbReference type="NCBI Taxonomy" id="1248439"/>
    <lineage>
        <taxon>Bacteria</taxon>
        <taxon>Pseudomonadati</taxon>
        <taxon>Pseudomonadota</taxon>
        <taxon>Alphaproteobacteria</taxon>
        <taxon>Rickettsiales</taxon>
        <taxon>Anaplasmataceae</taxon>
        <taxon>Anaplasma</taxon>
    </lineage>
</organism>
<evidence type="ECO:0000256" key="3">
    <source>
        <dbReference type="ARBA" id="ARBA00022723"/>
    </source>
</evidence>
<dbReference type="PIRSF" id="PIRSF006205">
    <property type="entry name" value="Dxp_reductismrs"/>
    <property type="match status" value="1"/>
</dbReference>